<dbReference type="EMBL" id="LT607411">
    <property type="protein sequence ID" value="SCF18741.1"/>
    <property type="molecule type" value="Genomic_DNA"/>
</dbReference>
<organism evidence="1 2">
    <name type="scientific">Micromonospora viridifaciens</name>
    <dbReference type="NCBI Taxonomy" id="1881"/>
    <lineage>
        <taxon>Bacteria</taxon>
        <taxon>Bacillati</taxon>
        <taxon>Actinomycetota</taxon>
        <taxon>Actinomycetes</taxon>
        <taxon>Micromonosporales</taxon>
        <taxon>Micromonosporaceae</taxon>
        <taxon>Micromonospora</taxon>
    </lineage>
</organism>
<sequence length="161" mass="17534">MALTSDILERDAMERHAATEFRFLVTDAGASVAREPDASRTVLAYLMAEAFVEVELDWQEGAVFVLVARAVDGGRPGGYYVDHRGRKVRWHLVRAVDHSSRPGAADVAADLRRVTRGSGRDAMVGQIDALAAALRQVLPELPTLVQQLNRTRSAMPGARVA</sequence>
<reference evidence="2" key="1">
    <citation type="submission" date="2016-06" db="EMBL/GenBank/DDBJ databases">
        <authorList>
            <person name="Varghese N."/>
            <person name="Submissions Spin"/>
        </authorList>
    </citation>
    <scope>NUCLEOTIDE SEQUENCE [LARGE SCALE GENOMIC DNA]</scope>
    <source>
        <strain evidence="2">DSM 43909</strain>
    </source>
</reference>
<protein>
    <submittedName>
        <fullName evidence="1">Uncharacterized protein</fullName>
    </submittedName>
</protein>
<dbReference type="AlphaFoldDB" id="A0A1C4YEH9"/>
<evidence type="ECO:0000313" key="2">
    <source>
        <dbReference type="Proteomes" id="UP000198242"/>
    </source>
</evidence>
<name>A0A1C4YEH9_MICVI</name>
<gene>
    <name evidence="1" type="ORF">GA0074695_4143</name>
</gene>
<dbReference type="Proteomes" id="UP000198242">
    <property type="component" value="Chromosome I"/>
</dbReference>
<keyword evidence="2" id="KW-1185">Reference proteome</keyword>
<evidence type="ECO:0000313" key="1">
    <source>
        <dbReference type="EMBL" id="SCF18741.1"/>
    </source>
</evidence>
<proteinExistence type="predicted"/>
<accession>A0A1C4YEH9</accession>